<evidence type="ECO:0000256" key="1">
    <source>
        <dbReference type="SAM" id="Coils"/>
    </source>
</evidence>
<evidence type="ECO:0000313" key="2">
    <source>
        <dbReference type="EMBL" id="KAF0498877.1"/>
    </source>
</evidence>
<reference evidence="2 3" key="1">
    <citation type="journal article" date="2019" name="Environ. Microbiol.">
        <title>At the nexus of three kingdoms: the genome of the mycorrhizal fungus Gigaspora margarita provides insights into plant, endobacterial and fungal interactions.</title>
        <authorList>
            <person name="Venice F."/>
            <person name="Ghignone S."/>
            <person name="Salvioli di Fossalunga A."/>
            <person name="Amselem J."/>
            <person name="Novero M."/>
            <person name="Xianan X."/>
            <person name="Sedzielewska Toro K."/>
            <person name="Morin E."/>
            <person name="Lipzen A."/>
            <person name="Grigoriev I.V."/>
            <person name="Henrissat B."/>
            <person name="Martin F.M."/>
            <person name="Bonfante P."/>
        </authorList>
    </citation>
    <scope>NUCLEOTIDE SEQUENCE [LARGE SCALE GENOMIC DNA]</scope>
    <source>
        <strain evidence="2 3">BEG34</strain>
    </source>
</reference>
<keyword evidence="3" id="KW-1185">Reference proteome</keyword>
<dbReference type="Proteomes" id="UP000439903">
    <property type="component" value="Unassembled WGS sequence"/>
</dbReference>
<evidence type="ECO:0000313" key="3">
    <source>
        <dbReference type="Proteomes" id="UP000439903"/>
    </source>
</evidence>
<organism evidence="2 3">
    <name type="scientific">Gigaspora margarita</name>
    <dbReference type="NCBI Taxonomy" id="4874"/>
    <lineage>
        <taxon>Eukaryota</taxon>
        <taxon>Fungi</taxon>
        <taxon>Fungi incertae sedis</taxon>
        <taxon>Mucoromycota</taxon>
        <taxon>Glomeromycotina</taxon>
        <taxon>Glomeromycetes</taxon>
        <taxon>Diversisporales</taxon>
        <taxon>Gigasporaceae</taxon>
        <taxon>Gigaspora</taxon>
    </lineage>
</organism>
<protein>
    <submittedName>
        <fullName evidence="2">Uncharacterized protein</fullName>
    </submittedName>
</protein>
<name>A0A8H4EJN8_GIGMA</name>
<proteinExistence type="predicted"/>
<dbReference type="AlphaFoldDB" id="A0A8H4EJN8"/>
<sequence length="76" mass="9282">MGYQEKILSLELFDAQIELKEERRKWQEEYEQYRADIEDMKRRIEEIEAAALHSVLCLQGVIEEKKRYYSKYYGSL</sequence>
<accession>A0A8H4EJN8</accession>
<gene>
    <name evidence="2" type="ORF">F8M41_020481</name>
</gene>
<comment type="caution">
    <text evidence="2">The sequence shown here is derived from an EMBL/GenBank/DDBJ whole genome shotgun (WGS) entry which is preliminary data.</text>
</comment>
<feature type="coiled-coil region" evidence="1">
    <location>
        <begin position="16"/>
        <end position="50"/>
    </location>
</feature>
<dbReference type="EMBL" id="WTPW01000565">
    <property type="protein sequence ID" value="KAF0498877.1"/>
    <property type="molecule type" value="Genomic_DNA"/>
</dbReference>
<keyword evidence="1" id="KW-0175">Coiled coil</keyword>